<accession>A0A6A7B6P3</accession>
<evidence type="ECO:0000313" key="4">
    <source>
        <dbReference type="Proteomes" id="UP000799423"/>
    </source>
</evidence>
<gene>
    <name evidence="3" type="ORF">T440DRAFT_468741</name>
</gene>
<evidence type="ECO:0000259" key="2">
    <source>
        <dbReference type="Pfam" id="PF14856"/>
    </source>
</evidence>
<dbReference type="EMBL" id="MU006308">
    <property type="protein sequence ID" value="KAF2850039.1"/>
    <property type="molecule type" value="Genomic_DNA"/>
</dbReference>
<organism evidence="3 4">
    <name type="scientific">Plenodomus tracheiphilus IPT5</name>
    <dbReference type="NCBI Taxonomy" id="1408161"/>
    <lineage>
        <taxon>Eukaryota</taxon>
        <taxon>Fungi</taxon>
        <taxon>Dikarya</taxon>
        <taxon>Ascomycota</taxon>
        <taxon>Pezizomycotina</taxon>
        <taxon>Dothideomycetes</taxon>
        <taxon>Pleosporomycetidae</taxon>
        <taxon>Pleosporales</taxon>
        <taxon>Pleosporineae</taxon>
        <taxon>Leptosphaeriaceae</taxon>
        <taxon>Plenodomus</taxon>
    </lineage>
</organism>
<evidence type="ECO:0000256" key="1">
    <source>
        <dbReference type="SAM" id="SignalP"/>
    </source>
</evidence>
<keyword evidence="1" id="KW-0732">Signal</keyword>
<feature type="signal peptide" evidence="1">
    <location>
        <begin position="1"/>
        <end position="17"/>
    </location>
</feature>
<dbReference type="AlphaFoldDB" id="A0A6A7B6P3"/>
<protein>
    <recommendedName>
        <fullName evidence="2">Ecp2 effector protein-like domain-containing protein</fullName>
    </recommendedName>
</protein>
<feature type="domain" description="Ecp2 effector protein-like" evidence="2">
    <location>
        <begin position="35"/>
        <end position="144"/>
    </location>
</feature>
<proteinExistence type="predicted"/>
<sequence length="157" mass="17653">MHIPLLFLALLIPLATPHPRRQLNYCTGDKSKVGYCETLTYIDRTASTKRSPPTTQECQDTCRLGIFGEAGDWIVTFEDSQPSTYRQNMLGWPCGFSIARAPGQPQNYSFSMNNQDIGDIVDEVLTRFVPLHNGTVAAEGLVQCEGWNATWFVERLH</sequence>
<keyword evidence="4" id="KW-1185">Reference proteome</keyword>
<dbReference type="Pfam" id="PF14856">
    <property type="entry name" value="Hce2"/>
    <property type="match status" value="1"/>
</dbReference>
<dbReference type="InterPro" id="IPR029226">
    <property type="entry name" value="Ecp2-like"/>
</dbReference>
<evidence type="ECO:0000313" key="3">
    <source>
        <dbReference type="EMBL" id="KAF2850039.1"/>
    </source>
</evidence>
<name>A0A6A7B6P3_9PLEO</name>
<dbReference type="OrthoDB" id="73875at2759"/>
<dbReference type="Proteomes" id="UP000799423">
    <property type="component" value="Unassembled WGS sequence"/>
</dbReference>
<feature type="chain" id="PRO_5025661116" description="Ecp2 effector protein-like domain-containing protein" evidence="1">
    <location>
        <begin position="18"/>
        <end position="157"/>
    </location>
</feature>
<reference evidence="3" key="1">
    <citation type="submission" date="2020-01" db="EMBL/GenBank/DDBJ databases">
        <authorList>
            <consortium name="DOE Joint Genome Institute"/>
            <person name="Haridas S."/>
            <person name="Albert R."/>
            <person name="Binder M."/>
            <person name="Bloem J."/>
            <person name="Labutti K."/>
            <person name="Salamov A."/>
            <person name="Andreopoulos B."/>
            <person name="Baker S.E."/>
            <person name="Barry K."/>
            <person name="Bills G."/>
            <person name="Bluhm B.H."/>
            <person name="Cannon C."/>
            <person name="Castanera R."/>
            <person name="Culley D.E."/>
            <person name="Daum C."/>
            <person name="Ezra D."/>
            <person name="Gonzalez J.B."/>
            <person name="Henrissat B."/>
            <person name="Kuo A."/>
            <person name="Liang C."/>
            <person name="Lipzen A."/>
            <person name="Lutzoni F."/>
            <person name="Magnuson J."/>
            <person name="Mondo S."/>
            <person name="Nolan M."/>
            <person name="Ohm R."/>
            <person name="Pangilinan J."/>
            <person name="Park H.-J."/>
            <person name="Ramirez L."/>
            <person name="Alfaro M."/>
            <person name="Sun H."/>
            <person name="Tritt A."/>
            <person name="Yoshinaga Y."/>
            <person name="Zwiers L.-H."/>
            <person name="Turgeon B.G."/>
            <person name="Goodwin S.B."/>
            <person name="Spatafora J.W."/>
            <person name="Crous P.W."/>
            <person name="Grigoriev I.V."/>
        </authorList>
    </citation>
    <scope>NUCLEOTIDE SEQUENCE</scope>
    <source>
        <strain evidence="3">IPT5</strain>
    </source>
</reference>